<evidence type="ECO:0000313" key="2">
    <source>
        <dbReference type="Proteomes" id="UP000184513"/>
    </source>
</evidence>
<evidence type="ECO:0000313" key="1">
    <source>
        <dbReference type="EMBL" id="SHM87064.1"/>
    </source>
</evidence>
<keyword evidence="2" id="KW-1185">Reference proteome</keyword>
<gene>
    <name evidence="1" type="ORF">SAMN04488057_104161</name>
</gene>
<reference evidence="1 2" key="1">
    <citation type="submission" date="2016-11" db="EMBL/GenBank/DDBJ databases">
        <authorList>
            <person name="Jaros S."/>
            <person name="Januszkiewicz K."/>
            <person name="Wedrychowicz H."/>
        </authorList>
    </citation>
    <scope>NUCLEOTIDE SEQUENCE [LARGE SCALE GENOMIC DNA]</scope>
    <source>
        <strain evidence="1 2">CGMCC 1.6102</strain>
    </source>
</reference>
<sequence length="157" mass="18001">MRSAASKTLMAHCMKSFRIKTHRLESSYQQPHFFILNKGLNSGKPLNNACPNCFVCLTDNQEDREFLFWLCFGLWRSKSFHYLLKGSVIPFVTIDEIRKLIRESSTKASCKAQAFQKAIQALQLLDTNEQKIKVTLKMIDTARQAIFYDLMKEAGAG</sequence>
<dbReference type="InterPro" id="IPR054223">
    <property type="entry name" value="DUF6943"/>
</dbReference>
<accession>A0A1M7M8J7</accession>
<proteinExistence type="predicted"/>
<dbReference type="STRING" id="388280.SAMN04488057_104161"/>
<dbReference type="Proteomes" id="UP000184513">
    <property type="component" value="Unassembled WGS sequence"/>
</dbReference>
<protein>
    <submittedName>
        <fullName evidence="1">Uncharacterized protein</fullName>
    </submittedName>
</protein>
<dbReference type="Pfam" id="PF22105">
    <property type="entry name" value="DUF6943"/>
    <property type="match status" value="1"/>
</dbReference>
<organism evidence="1 2">
    <name type="scientific">Cyclobacterium lianum</name>
    <dbReference type="NCBI Taxonomy" id="388280"/>
    <lineage>
        <taxon>Bacteria</taxon>
        <taxon>Pseudomonadati</taxon>
        <taxon>Bacteroidota</taxon>
        <taxon>Cytophagia</taxon>
        <taxon>Cytophagales</taxon>
        <taxon>Cyclobacteriaceae</taxon>
        <taxon>Cyclobacterium</taxon>
    </lineage>
</organism>
<dbReference type="AlphaFoldDB" id="A0A1M7M8J7"/>
<dbReference type="EMBL" id="FRCY01000004">
    <property type="protein sequence ID" value="SHM87064.1"/>
    <property type="molecule type" value="Genomic_DNA"/>
</dbReference>
<name>A0A1M7M8J7_9BACT</name>